<evidence type="ECO:0000256" key="2">
    <source>
        <dbReference type="ARBA" id="ARBA00022840"/>
    </source>
</evidence>
<dbReference type="InterPro" id="IPR027417">
    <property type="entry name" value="P-loop_NTPase"/>
</dbReference>
<feature type="domain" description="ABC transporter" evidence="4">
    <location>
        <begin position="2"/>
        <end position="238"/>
    </location>
</feature>
<organism evidence="5 6">
    <name type="scientific">Streptomyces endocoffeicus</name>
    <dbReference type="NCBI Taxonomy" id="2898945"/>
    <lineage>
        <taxon>Bacteria</taxon>
        <taxon>Bacillati</taxon>
        <taxon>Actinomycetota</taxon>
        <taxon>Actinomycetes</taxon>
        <taxon>Kitasatosporales</taxon>
        <taxon>Streptomycetaceae</taxon>
        <taxon>Streptomyces</taxon>
    </lineage>
</organism>
<keyword evidence="6" id="KW-1185">Reference proteome</keyword>
<evidence type="ECO:0000256" key="1">
    <source>
        <dbReference type="ARBA" id="ARBA00022741"/>
    </source>
</evidence>
<evidence type="ECO:0000256" key="3">
    <source>
        <dbReference type="SAM" id="MobiDB-lite"/>
    </source>
</evidence>
<feature type="compositionally biased region" description="Acidic residues" evidence="3">
    <location>
        <begin position="252"/>
        <end position="262"/>
    </location>
</feature>
<dbReference type="Proteomes" id="UP000621510">
    <property type="component" value="Unassembled WGS sequence"/>
</dbReference>
<dbReference type="PROSITE" id="PS50893">
    <property type="entry name" value="ABC_TRANSPORTER_2"/>
    <property type="match status" value="1"/>
</dbReference>
<gene>
    <name evidence="5" type="ORF">JK364_00765</name>
</gene>
<dbReference type="PANTHER" id="PTHR43790">
    <property type="entry name" value="CARBOHYDRATE TRANSPORT ATP-BINDING PROTEIN MG119-RELATED"/>
    <property type="match status" value="1"/>
</dbReference>
<protein>
    <submittedName>
        <fullName evidence="5">Sugar ABC transporter ATP-binding protein</fullName>
    </submittedName>
</protein>
<sequence>MVSLRGITKSFGAVRSLRGVDLTLAPGEVLGLVGDNGAGKSTLMKVLAGAVQHDSGQISIDGRDVRFTSPADARRERVGIVYQDLALCDTLDVASNLFLGREPRRGPFIDRATMHARAAETLSELHVRVKSTYQEIGELSGGQRQAVAIARAVSFRPRVLILDEPTAALAVAEVRQVLKMIRDVAAQGVGVILITHRLQDLFEVCDRITVMYEGRSVEDAPISDLDIERLVAMITRSGATNGGPGTGANTDTDTDTDTEEVA</sequence>
<dbReference type="EMBL" id="JAERRG010000001">
    <property type="protein sequence ID" value="MBL1110951.1"/>
    <property type="molecule type" value="Genomic_DNA"/>
</dbReference>
<dbReference type="SUPFAM" id="SSF52540">
    <property type="entry name" value="P-loop containing nucleoside triphosphate hydrolases"/>
    <property type="match status" value="1"/>
</dbReference>
<dbReference type="GO" id="GO:0005524">
    <property type="term" value="F:ATP binding"/>
    <property type="evidence" value="ECO:0007669"/>
    <property type="project" value="UniProtKB-KW"/>
</dbReference>
<dbReference type="PROSITE" id="PS00211">
    <property type="entry name" value="ABC_TRANSPORTER_1"/>
    <property type="match status" value="1"/>
</dbReference>
<dbReference type="SMART" id="SM00382">
    <property type="entry name" value="AAA"/>
    <property type="match status" value="1"/>
</dbReference>
<evidence type="ECO:0000313" key="5">
    <source>
        <dbReference type="EMBL" id="MBL1110951.1"/>
    </source>
</evidence>
<dbReference type="InterPro" id="IPR050107">
    <property type="entry name" value="ABC_carbohydrate_import_ATPase"/>
</dbReference>
<dbReference type="Pfam" id="PF00005">
    <property type="entry name" value="ABC_tran"/>
    <property type="match status" value="1"/>
</dbReference>
<dbReference type="PANTHER" id="PTHR43790:SF8">
    <property type="entry name" value="SUGAR ABC TRANSPORTER ATP-BINDING PROTEIN"/>
    <property type="match status" value="1"/>
</dbReference>
<dbReference type="InterPro" id="IPR003593">
    <property type="entry name" value="AAA+_ATPase"/>
</dbReference>
<comment type="caution">
    <text evidence="5">The sequence shown here is derived from an EMBL/GenBank/DDBJ whole genome shotgun (WGS) entry which is preliminary data.</text>
</comment>
<dbReference type="CDD" id="cd03216">
    <property type="entry name" value="ABC_Carb_Monos_I"/>
    <property type="match status" value="1"/>
</dbReference>
<keyword evidence="1" id="KW-0547">Nucleotide-binding</keyword>
<dbReference type="InterPro" id="IPR003439">
    <property type="entry name" value="ABC_transporter-like_ATP-bd"/>
</dbReference>
<dbReference type="Gene3D" id="3.40.50.300">
    <property type="entry name" value="P-loop containing nucleotide triphosphate hydrolases"/>
    <property type="match status" value="1"/>
</dbReference>
<reference evidence="5 6" key="1">
    <citation type="submission" date="2021-01" db="EMBL/GenBank/DDBJ databases">
        <title>WGS of actinomycetes isolated from Thailand.</title>
        <authorList>
            <person name="Thawai C."/>
        </authorList>
    </citation>
    <scope>NUCLEOTIDE SEQUENCE [LARGE SCALE GENOMIC DNA]</scope>
    <source>
        <strain evidence="5 6">CA3R110</strain>
    </source>
</reference>
<feature type="region of interest" description="Disordered" evidence="3">
    <location>
        <begin position="238"/>
        <end position="262"/>
    </location>
</feature>
<keyword evidence="2 5" id="KW-0067">ATP-binding</keyword>
<name>A0ABS1PGI8_9ACTN</name>
<proteinExistence type="predicted"/>
<evidence type="ECO:0000313" key="6">
    <source>
        <dbReference type="Proteomes" id="UP000621510"/>
    </source>
</evidence>
<dbReference type="InterPro" id="IPR017871">
    <property type="entry name" value="ABC_transporter-like_CS"/>
</dbReference>
<evidence type="ECO:0000259" key="4">
    <source>
        <dbReference type="PROSITE" id="PS50893"/>
    </source>
</evidence>
<accession>A0ABS1PGI8</accession>